<keyword evidence="2" id="KW-1185">Reference proteome</keyword>
<dbReference type="Proteomes" id="UP001396334">
    <property type="component" value="Unassembled WGS sequence"/>
</dbReference>
<proteinExistence type="predicted"/>
<sequence>MHNPQFQAGTSLQSKWEEYEDPIIFEFIFKDEKDAFVRRINHEAQSVGGYDVYQSLMLSRIIGSILTVCAVKCATALLQGETVLLKDADLNDIEWYGYQGSAFSPTWNPVEYTSLPFALQPYQFSVLEKKHLSGMQKGSRPFHTMTLGNLKCCGARVYAPTSKALKVGTVKNTRWCLSLGVVAISKVIKRV</sequence>
<protein>
    <submittedName>
        <fullName evidence="1">Uncharacterized protein</fullName>
    </submittedName>
</protein>
<evidence type="ECO:0000313" key="1">
    <source>
        <dbReference type="EMBL" id="KAK8981992.1"/>
    </source>
</evidence>
<name>A0ABR2P166_9ROSI</name>
<gene>
    <name evidence="1" type="ORF">V6N11_037175</name>
</gene>
<evidence type="ECO:0000313" key="2">
    <source>
        <dbReference type="Proteomes" id="UP001396334"/>
    </source>
</evidence>
<organism evidence="1 2">
    <name type="scientific">Hibiscus sabdariffa</name>
    <name type="common">roselle</name>
    <dbReference type="NCBI Taxonomy" id="183260"/>
    <lineage>
        <taxon>Eukaryota</taxon>
        <taxon>Viridiplantae</taxon>
        <taxon>Streptophyta</taxon>
        <taxon>Embryophyta</taxon>
        <taxon>Tracheophyta</taxon>
        <taxon>Spermatophyta</taxon>
        <taxon>Magnoliopsida</taxon>
        <taxon>eudicotyledons</taxon>
        <taxon>Gunneridae</taxon>
        <taxon>Pentapetalae</taxon>
        <taxon>rosids</taxon>
        <taxon>malvids</taxon>
        <taxon>Malvales</taxon>
        <taxon>Malvaceae</taxon>
        <taxon>Malvoideae</taxon>
        <taxon>Hibiscus</taxon>
    </lineage>
</organism>
<dbReference type="EMBL" id="JBBPBN010000086">
    <property type="protein sequence ID" value="KAK8981992.1"/>
    <property type="molecule type" value="Genomic_DNA"/>
</dbReference>
<comment type="caution">
    <text evidence="1">The sequence shown here is derived from an EMBL/GenBank/DDBJ whole genome shotgun (WGS) entry which is preliminary data.</text>
</comment>
<reference evidence="1 2" key="1">
    <citation type="journal article" date="2024" name="G3 (Bethesda)">
        <title>Genome assembly of Hibiscus sabdariffa L. provides insights into metabolisms of medicinal natural products.</title>
        <authorList>
            <person name="Kim T."/>
        </authorList>
    </citation>
    <scope>NUCLEOTIDE SEQUENCE [LARGE SCALE GENOMIC DNA]</scope>
    <source>
        <strain evidence="1">TK-2024</strain>
        <tissue evidence="1">Old leaves</tissue>
    </source>
</reference>
<accession>A0ABR2P166</accession>